<reference evidence="1" key="2">
    <citation type="submission" date="2020-11" db="EMBL/GenBank/DDBJ databases">
        <authorList>
            <person name="McCartney M.A."/>
            <person name="Auch B."/>
            <person name="Kono T."/>
            <person name="Mallez S."/>
            <person name="Becker A."/>
            <person name="Gohl D.M."/>
            <person name="Silverstein K.A.T."/>
            <person name="Koren S."/>
            <person name="Bechman K.B."/>
            <person name="Herman A."/>
            <person name="Abrahante J.E."/>
            <person name="Garbe J."/>
        </authorList>
    </citation>
    <scope>NUCLEOTIDE SEQUENCE</scope>
    <source>
        <strain evidence="1">Duluth1</strain>
        <tissue evidence="1">Whole animal</tissue>
    </source>
</reference>
<gene>
    <name evidence="1" type="ORF">DPMN_081365</name>
</gene>
<reference evidence="1" key="1">
    <citation type="journal article" date="2019" name="bioRxiv">
        <title>The Genome of the Zebra Mussel, Dreissena polymorpha: A Resource for Invasive Species Research.</title>
        <authorList>
            <person name="McCartney M.A."/>
            <person name="Auch B."/>
            <person name="Kono T."/>
            <person name="Mallez S."/>
            <person name="Zhang Y."/>
            <person name="Obille A."/>
            <person name="Becker A."/>
            <person name="Abrahante J.E."/>
            <person name="Garbe J."/>
            <person name="Badalamenti J.P."/>
            <person name="Herman A."/>
            <person name="Mangelson H."/>
            <person name="Liachko I."/>
            <person name="Sullivan S."/>
            <person name="Sone E.D."/>
            <person name="Koren S."/>
            <person name="Silverstein K.A.T."/>
            <person name="Beckman K.B."/>
            <person name="Gohl D.M."/>
        </authorList>
    </citation>
    <scope>NUCLEOTIDE SEQUENCE</scope>
    <source>
        <strain evidence="1">Duluth1</strain>
        <tissue evidence="1">Whole animal</tissue>
    </source>
</reference>
<organism evidence="1 2">
    <name type="scientific">Dreissena polymorpha</name>
    <name type="common">Zebra mussel</name>
    <name type="synonym">Mytilus polymorpha</name>
    <dbReference type="NCBI Taxonomy" id="45954"/>
    <lineage>
        <taxon>Eukaryota</taxon>
        <taxon>Metazoa</taxon>
        <taxon>Spiralia</taxon>
        <taxon>Lophotrochozoa</taxon>
        <taxon>Mollusca</taxon>
        <taxon>Bivalvia</taxon>
        <taxon>Autobranchia</taxon>
        <taxon>Heteroconchia</taxon>
        <taxon>Euheterodonta</taxon>
        <taxon>Imparidentia</taxon>
        <taxon>Neoheterodontei</taxon>
        <taxon>Myida</taxon>
        <taxon>Dreissenoidea</taxon>
        <taxon>Dreissenidae</taxon>
        <taxon>Dreissena</taxon>
    </lineage>
</organism>
<accession>A0A9D3Y7X4</accession>
<protein>
    <submittedName>
        <fullName evidence="1">Uncharacterized protein</fullName>
    </submittedName>
</protein>
<dbReference type="AlphaFoldDB" id="A0A9D3Y7X4"/>
<keyword evidence="2" id="KW-1185">Reference proteome</keyword>
<evidence type="ECO:0000313" key="2">
    <source>
        <dbReference type="Proteomes" id="UP000828390"/>
    </source>
</evidence>
<comment type="caution">
    <text evidence="1">The sequence shown here is derived from an EMBL/GenBank/DDBJ whole genome shotgun (WGS) entry which is preliminary data.</text>
</comment>
<dbReference type="Proteomes" id="UP000828390">
    <property type="component" value="Unassembled WGS sequence"/>
</dbReference>
<name>A0A9D3Y7X4_DREPO</name>
<dbReference type="EMBL" id="JAIWYP010000016">
    <property type="protein sequence ID" value="KAH3693926.1"/>
    <property type="molecule type" value="Genomic_DNA"/>
</dbReference>
<proteinExistence type="predicted"/>
<sequence length="75" mass="8716">MGTKTVTNQMEVAILRLRSGAKLCYKLRNQSPDDPGIRRRLQVMEVVSSFRPIHCKHICVFLRIKCENFQISPRT</sequence>
<evidence type="ECO:0000313" key="1">
    <source>
        <dbReference type="EMBL" id="KAH3693926.1"/>
    </source>
</evidence>